<dbReference type="Proteomes" id="UP000007264">
    <property type="component" value="Unassembled WGS sequence"/>
</dbReference>
<keyword evidence="7" id="KW-1185">Reference proteome</keyword>
<dbReference type="SUPFAM" id="SSF53335">
    <property type="entry name" value="S-adenosyl-L-methionine-dependent methyltransferases"/>
    <property type="match status" value="1"/>
</dbReference>
<evidence type="ECO:0000313" key="7">
    <source>
        <dbReference type="Proteomes" id="UP000007264"/>
    </source>
</evidence>
<dbReference type="PANTHER" id="PTHR12303:SF6">
    <property type="entry name" value="CARNOSINE N-METHYLTRANSFERASE"/>
    <property type="match status" value="1"/>
</dbReference>
<evidence type="ECO:0000256" key="2">
    <source>
        <dbReference type="ARBA" id="ARBA00012003"/>
    </source>
</evidence>
<dbReference type="OrthoDB" id="978at2759"/>
<evidence type="ECO:0000313" key="6">
    <source>
        <dbReference type="EMBL" id="EIE20395.1"/>
    </source>
</evidence>
<gene>
    <name evidence="6" type="ORF">COCSUDRAFT_37740</name>
</gene>
<name>I0YPS6_COCSC</name>
<sequence length="247" mass="28063">MRRYVLKNLVRDWGLEGAAERAQSYGRVVAELRSRYQDRLAEEGTSPRVLVPGAGLGRLCLDIAKAGFHTQGNEFSYFMLLTSSFMLNHCERPQQWTIFPWALASCNQPSDAAQLRPLSMAAGDFVEVYGSPEQEGQFDCVATCFFIDTAHNIIRYLEVLRHCLKDGGLWVNLGPLQYHWAEAHTYLEPGMADSIEIPLEDVERIAGELGFRMLRREIVVAGFNTNLRSMQVSTYRCAFWTMRLEKG</sequence>
<dbReference type="RefSeq" id="XP_005644939.1">
    <property type="nucleotide sequence ID" value="XM_005644882.1"/>
</dbReference>
<comment type="caution">
    <text evidence="6">The sequence shown here is derived from an EMBL/GenBank/DDBJ whole genome shotgun (WGS) entry which is preliminary data.</text>
</comment>
<dbReference type="STRING" id="574566.I0YPS6"/>
<dbReference type="EC" id="2.1.1.22" evidence="2"/>
<dbReference type="Pfam" id="PF07942">
    <property type="entry name" value="CARME"/>
    <property type="match status" value="1"/>
</dbReference>
<dbReference type="Gene3D" id="3.40.50.150">
    <property type="entry name" value="Vaccinia Virus protein VP39"/>
    <property type="match status" value="1"/>
</dbReference>
<comment type="similarity">
    <text evidence="1">Belongs to the carnosine N-methyltransferase family.</text>
</comment>
<evidence type="ECO:0000256" key="4">
    <source>
        <dbReference type="ARBA" id="ARBA00022679"/>
    </source>
</evidence>
<proteinExistence type="inferred from homology"/>
<dbReference type="InterPro" id="IPR029063">
    <property type="entry name" value="SAM-dependent_MTases_sf"/>
</dbReference>
<keyword evidence="4" id="KW-0808">Transferase</keyword>
<organism evidence="6 7">
    <name type="scientific">Coccomyxa subellipsoidea (strain C-169)</name>
    <name type="common">Green microalga</name>
    <dbReference type="NCBI Taxonomy" id="574566"/>
    <lineage>
        <taxon>Eukaryota</taxon>
        <taxon>Viridiplantae</taxon>
        <taxon>Chlorophyta</taxon>
        <taxon>core chlorophytes</taxon>
        <taxon>Trebouxiophyceae</taxon>
        <taxon>Trebouxiophyceae incertae sedis</taxon>
        <taxon>Coccomyxaceae</taxon>
        <taxon>Coccomyxa</taxon>
        <taxon>Coccomyxa subellipsoidea</taxon>
    </lineage>
</organism>
<keyword evidence="3" id="KW-0489">Methyltransferase</keyword>
<dbReference type="PANTHER" id="PTHR12303">
    <property type="entry name" value="CARNOSINE N-METHYLTRANSFERASE"/>
    <property type="match status" value="1"/>
</dbReference>
<dbReference type="GeneID" id="17038371"/>
<evidence type="ECO:0000256" key="1">
    <source>
        <dbReference type="ARBA" id="ARBA00010086"/>
    </source>
</evidence>
<accession>I0YPS6</accession>
<evidence type="ECO:0000256" key="3">
    <source>
        <dbReference type="ARBA" id="ARBA00022603"/>
    </source>
</evidence>
<dbReference type="KEGG" id="csl:COCSUDRAFT_37740"/>
<protein>
    <recommendedName>
        <fullName evidence="2">carnosine N-methyltransferase</fullName>
        <ecNumber evidence="2">2.1.1.22</ecNumber>
    </recommendedName>
</protein>
<keyword evidence="5" id="KW-0949">S-adenosyl-L-methionine</keyword>
<dbReference type="SMART" id="SM01296">
    <property type="entry name" value="N2227"/>
    <property type="match status" value="1"/>
</dbReference>
<dbReference type="EMBL" id="AGSI01000015">
    <property type="protein sequence ID" value="EIE20395.1"/>
    <property type="molecule type" value="Genomic_DNA"/>
</dbReference>
<dbReference type="GO" id="GO:0030735">
    <property type="term" value="F:carnosine N-methyltransferase activity"/>
    <property type="evidence" value="ECO:0007669"/>
    <property type="project" value="UniProtKB-EC"/>
</dbReference>
<dbReference type="GO" id="GO:0032259">
    <property type="term" value="P:methylation"/>
    <property type="evidence" value="ECO:0007669"/>
    <property type="project" value="UniProtKB-KW"/>
</dbReference>
<reference evidence="6 7" key="1">
    <citation type="journal article" date="2012" name="Genome Biol.">
        <title>The genome of the polar eukaryotic microalga coccomyxa subellipsoidea reveals traits of cold adaptation.</title>
        <authorList>
            <person name="Blanc G."/>
            <person name="Agarkova I."/>
            <person name="Grimwood J."/>
            <person name="Kuo A."/>
            <person name="Brueggeman A."/>
            <person name="Dunigan D."/>
            <person name="Gurnon J."/>
            <person name="Ladunga I."/>
            <person name="Lindquist E."/>
            <person name="Lucas S."/>
            <person name="Pangilinan J."/>
            <person name="Proschold T."/>
            <person name="Salamov A."/>
            <person name="Schmutz J."/>
            <person name="Weeks D."/>
            <person name="Yamada T."/>
            <person name="Claverie J.M."/>
            <person name="Grigoriev I."/>
            <person name="Van Etten J."/>
            <person name="Lomsadze A."/>
            <person name="Borodovsky M."/>
        </authorList>
    </citation>
    <scope>NUCLEOTIDE SEQUENCE [LARGE SCALE GENOMIC DNA]</scope>
    <source>
        <strain evidence="6 7">C-169</strain>
    </source>
</reference>
<dbReference type="InterPro" id="IPR012901">
    <property type="entry name" value="CARME"/>
</dbReference>
<evidence type="ECO:0000256" key="5">
    <source>
        <dbReference type="ARBA" id="ARBA00022691"/>
    </source>
</evidence>
<dbReference type="eggNOG" id="KOG2798">
    <property type="taxonomic scope" value="Eukaryota"/>
</dbReference>
<dbReference type="AlphaFoldDB" id="I0YPS6"/>